<protein>
    <submittedName>
        <fullName evidence="2">Uncharacterized protein</fullName>
    </submittedName>
</protein>
<keyword evidence="3" id="KW-1185">Reference proteome</keyword>
<reference evidence="2" key="2">
    <citation type="submission" date="2025-08" db="UniProtKB">
        <authorList>
            <consortium name="Ensembl"/>
        </authorList>
    </citation>
    <scope>IDENTIFICATION</scope>
</reference>
<reference evidence="3" key="1">
    <citation type="submission" date="2018-12" db="EMBL/GenBank/DDBJ databases">
        <authorList>
            <person name="Yazar S."/>
        </authorList>
    </citation>
    <scope>NUCLEOTIDE SEQUENCE [LARGE SCALE GENOMIC DNA]</scope>
</reference>
<feature type="region of interest" description="Disordered" evidence="1">
    <location>
        <begin position="1"/>
        <end position="119"/>
    </location>
</feature>
<name>A0A4X2LSF8_VOMUR</name>
<dbReference type="InterPro" id="IPR050181">
    <property type="entry name" value="Cold_shock_domain"/>
</dbReference>
<feature type="compositionally biased region" description="Basic and acidic residues" evidence="1">
    <location>
        <begin position="93"/>
        <end position="111"/>
    </location>
</feature>
<proteinExistence type="predicted"/>
<dbReference type="Ensembl" id="ENSVURT00010032252.1">
    <property type="protein sequence ID" value="ENSVURP00010028299.1"/>
    <property type="gene ID" value="ENSVURG00010021664.1"/>
</dbReference>
<dbReference type="Proteomes" id="UP000314987">
    <property type="component" value="Unassembled WGS sequence"/>
</dbReference>
<evidence type="ECO:0000313" key="3">
    <source>
        <dbReference type="Proteomes" id="UP000314987"/>
    </source>
</evidence>
<evidence type="ECO:0000313" key="2">
    <source>
        <dbReference type="Ensembl" id="ENSVURP00010028299.1"/>
    </source>
</evidence>
<accession>A0A4X2LSF8</accession>
<organism evidence="2 3">
    <name type="scientific">Vombatus ursinus</name>
    <name type="common">Common wombat</name>
    <dbReference type="NCBI Taxonomy" id="29139"/>
    <lineage>
        <taxon>Eukaryota</taxon>
        <taxon>Metazoa</taxon>
        <taxon>Chordata</taxon>
        <taxon>Craniata</taxon>
        <taxon>Vertebrata</taxon>
        <taxon>Euteleostomi</taxon>
        <taxon>Mammalia</taxon>
        <taxon>Metatheria</taxon>
        <taxon>Diprotodontia</taxon>
        <taxon>Vombatidae</taxon>
        <taxon>Vombatus</taxon>
    </lineage>
</organism>
<dbReference type="STRING" id="29139.ENSVURP00010028299"/>
<sequence>MWRPYGHRPQYSNPCVQGEVMEGADNQGAREQGNPMRQKIYQGYRPQFCRGPPHQRQSRQGDTEDKENQGDGNGGQQPPQRWCLKCPGNPKPQDGKETKRAELPTENRSAPEAEQGGDE</sequence>
<evidence type="ECO:0000256" key="1">
    <source>
        <dbReference type="SAM" id="MobiDB-lite"/>
    </source>
</evidence>
<dbReference type="GeneTree" id="ENSGT00940000153341"/>
<dbReference type="OMA" id="VMEGVDN"/>
<dbReference type="AlphaFoldDB" id="A0A4X2LSF8"/>
<feature type="compositionally biased region" description="Basic and acidic residues" evidence="1">
    <location>
        <begin position="59"/>
        <end position="69"/>
    </location>
</feature>
<reference evidence="2" key="3">
    <citation type="submission" date="2025-09" db="UniProtKB">
        <authorList>
            <consortium name="Ensembl"/>
        </authorList>
    </citation>
    <scope>IDENTIFICATION</scope>
</reference>
<dbReference type="PANTHER" id="PTHR11544">
    <property type="entry name" value="COLD SHOCK DOMAIN CONTAINING PROTEINS"/>
    <property type="match status" value="1"/>
</dbReference>